<evidence type="ECO:0000313" key="4">
    <source>
        <dbReference type="Proteomes" id="UP001595916"/>
    </source>
</evidence>
<dbReference type="EMBL" id="JBHSHL010000033">
    <property type="protein sequence ID" value="MFC4805099.1"/>
    <property type="molecule type" value="Genomic_DNA"/>
</dbReference>
<reference evidence="4" key="1">
    <citation type="journal article" date="2019" name="Int. J. Syst. Evol. Microbiol.">
        <title>The Global Catalogue of Microorganisms (GCM) 10K type strain sequencing project: providing services to taxonomists for standard genome sequencing and annotation.</title>
        <authorList>
            <consortium name="The Broad Institute Genomics Platform"/>
            <consortium name="The Broad Institute Genome Sequencing Center for Infectious Disease"/>
            <person name="Wu L."/>
            <person name="Ma J."/>
        </authorList>
    </citation>
    <scope>NUCLEOTIDE SEQUENCE [LARGE SCALE GENOMIC DNA]</scope>
    <source>
        <strain evidence="4">CCUG 46385</strain>
    </source>
</reference>
<protein>
    <submittedName>
        <fullName evidence="3">Uncharacterized protein</fullName>
    </submittedName>
</protein>
<feature type="transmembrane region" description="Helical" evidence="2">
    <location>
        <begin position="196"/>
        <end position="215"/>
    </location>
</feature>
<keyword evidence="4" id="KW-1185">Reference proteome</keyword>
<feature type="compositionally biased region" description="Acidic residues" evidence="1">
    <location>
        <begin position="400"/>
        <end position="554"/>
    </location>
</feature>
<gene>
    <name evidence="3" type="ORF">ACFO4R_08385</name>
</gene>
<feature type="transmembrane region" description="Helical" evidence="2">
    <location>
        <begin position="173"/>
        <end position="190"/>
    </location>
</feature>
<keyword evidence="2" id="KW-1133">Transmembrane helix</keyword>
<feature type="region of interest" description="Disordered" evidence="1">
    <location>
        <begin position="341"/>
        <end position="554"/>
    </location>
</feature>
<evidence type="ECO:0000256" key="2">
    <source>
        <dbReference type="SAM" id="Phobius"/>
    </source>
</evidence>
<comment type="caution">
    <text evidence="3">The sequence shown here is derived from an EMBL/GenBank/DDBJ whole genome shotgun (WGS) entry which is preliminary data.</text>
</comment>
<feature type="transmembrane region" description="Helical" evidence="2">
    <location>
        <begin position="131"/>
        <end position="161"/>
    </location>
</feature>
<dbReference type="RefSeq" id="WP_379788637.1">
    <property type="nucleotide sequence ID" value="NZ_JBHSHL010000033.1"/>
</dbReference>
<proteinExistence type="predicted"/>
<evidence type="ECO:0000256" key="1">
    <source>
        <dbReference type="SAM" id="MobiDB-lite"/>
    </source>
</evidence>
<feature type="region of interest" description="Disordered" evidence="1">
    <location>
        <begin position="289"/>
        <end position="308"/>
    </location>
</feature>
<name>A0ABV9QLL3_9FIRM</name>
<feature type="compositionally biased region" description="Basic and acidic residues" evidence="1">
    <location>
        <begin position="370"/>
        <end position="383"/>
    </location>
</feature>
<feature type="transmembrane region" description="Helical" evidence="2">
    <location>
        <begin position="85"/>
        <end position="111"/>
    </location>
</feature>
<dbReference type="Proteomes" id="UP001595916">
    <property type="component" value="Unassembled WGS sequence"/>
</dbReference>
<accession>A0ABV9QLL3</accession>
<organism evidence="3 4">
    <name type="scientific">Filifactor villosus</name>
    <dbReference type="NCBI Taxonomy" id="29374"/>
    <lineage>
        <taxon>Bacteria</taxon>
        <taxon>Bacillati</taxon>
        <taxon>Bacillota</taxon>
        <taxon>Clostridia</taxon>
        <taxon>Peptostreptococcales</taxon>
        <taxon>Filifactoraceae</taxon>
        <taxon>Filifactor</taxon>
    </lineage>
</organism>
<keyword evidence="2" id="KW-0812">Transmembrane</keyword>
<keyword evidence="2" id="KW-0472">Membrane</keyword>
<evidence type="ECO:0000313" key="3">
    <source>
        <dbReference type="EMBL" id="MFC4805099.1"/>
    </source>
</evidence>
<sequence length="554" mass="64361">MQKLKQNLMKKLPSVLRWNQPVPHRELYYLAVLAIFGTVYLYFHYMLAKLPLSSSLYEASIRIFILALSYKLLREISPDMQTHYYFCLMMTGCSLCYPGELHAFGILFILLTSRMITRSSGRESSDFELGFLSITAFILYLFSSFVYAIHLCIALLIDYFFDNEGRKKNIPPAFLMAVLASMWFLRFFGMRQITLSYIWISIVILSSILFIYRMSILHHILSMDDLNQRLLQPGRIKGANANLVVTMLLFAIADGKVSQFAPIWILMLSVSLPYTKDIYLIWKEDKKTGENTVDSEPAPMRKEMETEETLPKNYPKIIVSPQLENYNRFYLKTKKEAELHLSENEGVDPEQNDNDVFKDRTEDVPPSLHGIEDKKEDYEKEDGQIQGNRADVDSKIDQDAYNEEDKDAYDDSEIDEDAYDEEDEDAYDDSDIDQDAYDEEDEDAYDDSDIDQDAYDEEDEDAYDDSDIDQDAYDEEDEDAYDDSDIGQDAYDEEDEDAYDDSDIDQDAYDEEDEDAYDDSDIDQDAYDEEDEDAYDDSEIDEDEEGEDTFFDKA</sequence>
<feature type="transmembrane region" description="Helical" evidence="2">
    <location>
        <begin position="27"/>
        <end position="43"/>
    </location>
</feature>